<dbReference type="VEuPathDB" id="FungiDB:QG37_06496"/>
<accession>A0A0L0NSZ0</accession>
<proteinExistence type="predicted"/>
<dbReference type="EMBL" id="LGST01000043">
    <property type="protein sequence ID" value="KND97276.1"/>
    <property type="molecule type" value="Genomic_DNA"/>
</dbReference>
<dbReference type="Proteomes" id="UP000037122">
    <property type="component" value="Unassembled WGS sequence"/>
</dbReference>
<name>A0A0L0NSZ0_CANAR</name>
<gene>
    <name evidence="1" type="ORF">QG37_06496</name>
</gene>
<evidence type="ECO:0000313" key="2">
    <source>
        <dbReference type="Proteomes" id="UP000037122"/>
    </source>
</evidence>
<dbReference type="AlphaFoldDB" id="A0A0L0NSZ0"/>
<organism evidence="1 2">
    <name type="scientific">Candidozyma auris</name>
    <name type="common">Yeast</name>
    <name type="synonym">Candida auris</name>
    <dbReference type="NCBI Taxonomy" id="498019"/>
    <lineage>
        <taxon>Eukaryota</taxon>
        <taxon>Fungi</taxon>
        <taxon>Dikarya</taxon>
        <taxon>Ascomycota</taxon>
        <taxon>Saccharomycotina</taxon>
        <taxon>Pichiomycetes</taxon>
        <taxon>Metschnikowiaceae</taxon>
        <taxon>Candidozyma</taxon>
    </lineage>
</organism>
<evidence type="ECO:0000313" key="1">
    <source>
        <dbReference type="EMBL" id="KND97276.1"/>
    </source>
</evidence>
<reference evidence="2" key="1">
    <citation type="journal article" date="2015" name="BMC Genomics">
        <title>Draft genome of a commonly misdiagnosed multidrug resistant pathogen Candida auris.</title>
        <authorList>
            <person name="Chatterjee S."/>
            <person name="Alampalli S.V."/>
            <person name="Nageshan R.K."/>
            <person name="Chettiar S.T."/>
            <person name="Joshi S."/>
            <person name="Tatu U.S."/>
        </authorList>
    </citation>
    <scope>NUCLEOTIDE SEQUENCE [LARGE SCALE GENOMIC DNA]</scope>
    <source>
        <strain evidence="2">6684</strain>
    </source>
</reference>
<protein>
    <submittedName>
        <fullName evidence="1">Uncharacterized protein</fullName>
    </submittedName>
</protein>
<comment type="caution">
    <text evidence="1">The sequence shown here is derived from an EMBL/GenBank/DDBJ whole genome shotgun (WGS) entry which is preliminary data.</text>
</comment>
<sequence length="69" mass="8075">MIGCVDHGNSGRQRANELQAGLVQLVILCHKRRLRTISEKKKKKKKIMKKQYMSEHESMQTKAIYFSKL</sequence>